<organism evidence="3 4">
    <name type="scientific">Saprolegnia diclina (strain VS20)</name>
    <dbReference type="NCBI Taxonomy" id="1156394"/>
    <lineage>
        <taxon>Eukaryota</taxon>
        <taxon>Sar</taxon>
        <taxon>Stramenopiles</taxon>
        <taxon>Oomycota</taxon>
        <taxon>Saprolegniomycetes</taxon>
        <taxon>Saprolegniales</taxon>
        <taxon>Saprolegniaceae</taxon>
        <taxon>Saprolegnia</taxon>
    </lineage>
</organism>
<keyword evidence="4" id="KW-1185">Reference proteome</keyword>
<dbReference type="OMA" id="RSCECCA"/>
<feature type="compositionally biased region" description="Low complexity" evidence="1">
    <location>
        <begin position="384"/>
        <end position="394"/>
    </location>
</feature>
<dbReference type="PANTHER" id="PTHR13510">
    <property type="entry name" value="FYVE-FINGER-CONTAINING RAB5 EFFECTOR PROTEIN RABENOSYN-5-RELATED"/>
    <property type="match status" value="1"/>
</dbReference>
<dbReference type="Proteomes" id="UP000030762">
    <property type="component" value="Unassembled WGS sequence"/>
</dbReference>
<dbReference type="InterPro" id="IPR052727">
    <property type="entry name" value="Rab4/Rab5_effector"/>
</dbReference>
<dbReference type="SUPFAM" id="SSF55961">
    <property type="entry name" value="Bet v1-like"/>
    <property type="match status" value="1"/>
</dbReference>
<evidence type="ECO:0000256" key="1">
    <source>
        <dbReference type="SAM" id="MobiDB-lite"/>
    </source>
</evidence>
<dbReference type="VEuPathDB" id="FungiDB:SDRG_08512"/>
<accession>T0QJA6</accession>
<dbReference type="InterPro" id="IPR002913">
    <property type="entry name" value="START_lipid-bd_dom"/>
</dbReference>
<dbReference type="Gene3D" id="3.30.530.20">
    <property type="match status" value="1"/>
</dbReference>
<dbReference type="InterPro" id="IPR023393">
    <property type="entry name" value="START-like_dom_sf"/>
</dbReference>
<evidence type="ECO:0000313" key="4">
    <source>
        <dbReference type="Proteomes" id="UP000030762"/>
    </source>
</evidence>
<name>T0QJA6_SAPDV</name>
<dbReference type="EMBL" id="JH767157">
    <property type="protein sequence ID" value="EQC33830.1"/>
    <property type="molecule type" value="Genomic_DNA"/>
</dbReference>
<feature type="domain" description="START" evidence="2">
    <location>
        <begin position="45"/>
        <end position="242"/>
    </location>
</feature>
<dbReference type="InParanoid" id="T0QJA6"/>
<dbReference type="PANTHER" id="PTHR13510:SF44">
    <property type="entry name" value="RABENOSYN-5"/>
    <property type="match status" value="1"/>
</dbReference>
<sequence>MPSSSSSSRKKLYPVPTDFFQCPKLSAEQHASYIGLGDEILQTFLTQIALDSSDDWHLVGNHSDGVRVYEGLRPCKDSRNLLPFRTTTKVHATLTEVALLHAFDSRDECQHYIHMYASDLVDMLPLYTFLERTHEHPLKQTYIKWSAGQSPIGVFADRDFLYLEAQDEVVLADGRRGWAFCQHSIALPSVPTMENTDFKLIRSWMYHTGALFVETETPGVLDLIYNVAVDFKGSMPIWVQKIALKRRAKKICSVKDHVKKMRKLAQVTTPPTTPAHRSQTSCKVCTQPAVSPRSCECCAEAVCDACSRKWRRRGWNSVRLCLDCCPEGQEPPSDIRDLMKKMNTVGIDGPKLKRYARRNEPPTLSDEPGLDLSYLQVYRNASVSSVSDSSTASSLYDPHCIPEETDEQDCRPYK</sequence>
<proteinExistence type="predicted"/>
<dbReference type="OrthoDB" id="69116at2759"/>
<dbReference type="RefSeq" id="XP_008612625.1">
    <property type="nucleotide sequence ID" value="XM_008614403.1"/>
</dbReference>
<protein>
    <recommendedName>
        <fullName evidence="2">START domain-containing protein</fullName>
    </recommendedName>
</protein>
<gene>
    <name evidence="3" type="ORF">SDRG_08512</name>
</gene>
<dbReference type="AlphaFoldDB" id="T0QJA6"/>
<feature type="region of interest" description="Disordered" evidence="1">
    <location>
        <begin position="384"/>
        <end position="414"/>
    </location>
</feature>
<dbReference type="PROSITE" id="PS50848">
    <property type="entry name" value="START"/>
    <property type="match status" value="1"/>
</dbReference>
<evidence type="ECO:0000259" key="2">
    <source>
        <dbReference type="PROSITE" id="PS50848"/>
    </source>
</evidence>
<dbReference type="GeneID" id="19949239"/>
<dbReference type="GO" id="GO:0008289">
    <property type="term" value="F:lipid binding"/>
    <property type="evidence" value="ECO:0007669"/>
    <property type="project" value="InterPro"/>
</dbReference>
<reference evidence="3 4" key="1">
    <citation type="submission" date="2012-04" db="EMBL/GenBank/DDBJ databases">
        <title>The Genome Sequence of Saprolegnia declina VS20.</title>
        <authorList>
            <consortium name="The Broad Institute Genome Sequencing Platform"/>
            <person name="Russ C."/>
            <person name="Nusbaum C."/>
            <person name="Tyler B."/>
            <person name="van West P."/>
            <person name="Dieguez-Uribeondo J."/>
            <person name="de Bruijn I."/>
            <person name="Tripathy S."/>
            <person name="Jiang R."/>
            <person name="Young S.K."/>
            <person name="Zeng Q."/>
            <person name="Gargeya S."/>
            <person name="Fitzgerald M."/>
            <person name="Haas B."/>
            <person name="Abouelleil A."/>
            <person name="Alvarado L."/>
            <person name="Arachchi H.M."/>
            <person name="Berlin A."/>
            <person name="Chapman S.B."/>
            <person name="Goldberg J."/>
            <person name="Griggs A."/>
            <person name="Gujja S."/>
            <person name="Hansen M."/>
            <person name="Howarth C."/>
            <person name="Imamovic A."/>
            <person name="Larimer J."/>
            <person name="McCowen C."/>
            <person name="Montmayeur A."/>
            <person name="Murphy C."/>
            <person name="Neiman D."/>
            <person name="Pearson M."/>
            <person name="Priest M."/>
            <person name="Roberts A."/>
            <person name="Saif S."/>
            <person name="Shea T."/>
            <person name="Sisk P."/>
            <person name="Sykes S."/>
            <person name="Wortman J."/>
            <person name="Nusbaum C."/>
            <person name="Birren B."/>
        </authorList>
    </citation>
    <scope>NUCLEOTIDE SEQUENCE [LARGE SCALE GENOMIC DNA]</scope>
    <source>
        <strain evidence="3 4">VS20</strain>
    </source>
</reference>
<evidence type="ECO:0000313" key="3">
    <source>
        <dbReference type="EMBL" id="EQC33830.1"/>
    </source>
</evidence>